<name>A0AAV4LB55_9BACL</name>
<keyword evidence="7" id="KW-1185">Reference proteome</keyword>
<dbReference type="PROSITE" id="PS51257">
    <property type="entry name" value="PROKAR_LIPOPROTEIN"/>
    <property type="match status" value="1"/>
</dbReference>
<dbReference type="Pfam" id="PF13407">
    <property type="entry name" value="Peripla_BP_4"/>
    <property type="match status" value="1"/>
</dbReference>
<evidence type="ECO:0000256" key="2">
    <source>
        <dbReference type="ARBA" id="ARBA00007639"/>
    </source>
</evidence>
<evidence type="ECO:0000256" key="3">
    <source>
        <dbReference type="ARBA" id="ARBA00022729"/>
    </source>
</evidence>
<dbReference type="Gene3D" id="3.40.50.2300">
    <property type="match status" value="2"/>
</dbReference>
<evidence type="ECO:0000313" key="6">
    <source>
        <dbReference type="EMBL" id="GIM44712.1"/>
    </source>
</evidence>
<gene>
    <name evidence="6" type="ORF">DNHGIG_02610</name>
</gene>
<feature type="signal peptide" evidence="4">
    <location>
        <begin position="1"/>
        <end position="21"/>
    </location>
</feature>
<dbReference type="PANTHER" id="PTHR46847:SF2">
    <property type="entry name" value="ABC TRANSPORTER SUGAR-BINDING PROTEIN"/>
    <property type="match status" value="1"/>
</dbReference>
<evidence type="ECO:0000259" key="5">
    <source>
        <dbReference type="Pfam" id="PF13407"/>
    </source>
</evidence>
<organism evidence="6 7">
    <name type="scientific">Collibacillus ludicampi</name>
    <dbReference type="NCBI Taxonomy" id="2771369"/>
    <lineage>
        <taxon>Bacteria</taxon>
        <taxon>Bacillati</taxon>
        <taxon>Bacillota</taxon>
        <taxon>Bacilli</taxon>
        <taxon>Bacillales</taxon>
        <taxon>Alicyclobacillaceae</taxon>
        <taxon>Collibacillus</taxon>
    </lineage>
</organism>
<keyword evidence="3 4" id="KW-0732">Signal</keyword>
<comment type="caution">
    <text evidence="6">The sequence shown here is derived from an EMBL/GenBank/DDBJ whole genome shotgun (WGS) entry which is preliminary data.</text>
</comment>
<dbReference type="GO" id="GO:0030246">
    <property type="term" value="F:carbohydrate binding"/>
    <property type="evidence" value="ECO:0007669"/>
    <property type="project" value="UniProtKB-ARBA"/>
</dbReference>
<dbReference type="GO" id="GO:0030313">
    <property type="term" value="C:cell envelope"/>
    <property type="evidence" value="ECO:0007669"/>
    <property type="project" value="UniProtKB-SubCell"/>
</dbReference>
<feature type="chain" id="PRO_5043808682" evidence="4">
    <location>
        <begin position="22"/>
        <end position="323"/>
    </location>
</feature>
<dbReference type="AlphaFoldDB" id="A0AAV4LB55"/>
<evidence type="ECO:0000256" key="1">
    <source>
        <dbReference type="ARBA" id="ARBA00004196"/>
    </source>
</evidence>
<evidence type="ECO:0000313" key="7">
    <source>
        <dbReference type="Proteomes" id="UP001057291"/>
    </source>
</evidence>
<reference evidence="6" key="1">
    <citation type="journal article" date="2023" name="Int. J. Syst. Evol. Microbiol.">
        <title>Collibacillus ludicampi gen. nov., sp. nov., a new soil bacterium of the family Alicyclobacillaceae.</title>
        <authorList>
            <person name="Jojima T."/>
            <person name="Ioku Y."/>
            <person name="Fukuta Y."/>
            <person name="Shirasaka N."/>
            <person name="Matsumura Y."/>
            <person name="Mori M."/>
        </authorList>
    </citation>
    <scope>NUCLEOTIDE SEQUENCE</scope>
    <source>
        <strain evidence="6">TP075</strain>
    </source>
</reference>
<sequence length="323" mass="33859">MKKGLKFFSALAMTSMLLLTACGGGGNDKPAASGSDQTSAEKKLKIGLTVGTLSNPFFVSMSKGAEEAAKQINAEVITVSGDYDLAKQTAQIEDFITKKVDLILLNAVDSKGIAGAVQEAKAANIPVIAVDVGAEGGVDATVTSDNYQAGKIVGEYLVKRLNGKGNVVILDGPPVTAVIDRVKGFEDALKGTDIKVIAKQNGEGSREKALSLMETILQANPKGTINAVFGINDPEALGAKIAAEQAGRDKEFFIVGVDGAPEAVKTLQEKKSFAASAAQHPNEMIKKAVEIGLKIKKGEQVEKVVKVPVELVTQETVDSYKGW</sequence>
<dbReference type="PANTHER" id="PTHR46847">
    <property type="entry name" value="D-ALLOSE-BINDING PERIPLASMIC PROTEIN-RELATED"/>
    <property type="match status" value="1"/>
</dbReference>
<dbReference type="InterPro" id="IPR028082">
    <property type="entry name" value="Peripla_BP_I"/>
</dbReference>
<protein>
    <submittedName>
        <fullName evidence="6">Ribose ABC transporter substrate-binding protein</fullName>
    </submittedName>
</protein>
<feature type="domain" description="Periplasmic binding protein" evidence="5">
    <location>
        <begin position="46"/>
        <end position="299"/>
    </location>
</feature>
<evidence type="ECO:0000256" key="4">
    <source>
        <dbReference type="SAM" id="SignalP"/>
    </source>
</evidence>
<dbReference type="SUPFAM" id="SSF53822">
    <property type="entry name" value="Periplasmic binding protein-like I"/>
    <property type="match status" value="1"/>
</dbReference>
<dbReference type="RefSeq" id="WP_282197977.1">
    <property type="nucleotide sequence ID" value="NZ_BOQE01000001.1"/>
</dbReference>
<dbReference type="EMBL" id="BOQE01000001">
    <property type="protein sequence ID" value="GIM44712.1"/>
    <property type="molecule type" value="Genomic_DNA"/>
</dbReference>
<dbReference type="InterPro" id="IPR025997">
    <property type="entry name" value="SBP_2_dom"/>
</dbReference>
<comment type="subcellular location">
    <subcellularLocation>
        <location evidence="1">Cell envelope</location>
    </subcellularLocation>
</comment>
<proteinExistence type="inferred from homology"/>
<comment type="similarity">
    <text evidence="2">Belongs to the bacterial solute-binding protein 2 family.</text>
</comment>
<dbReference type="CDD" id="cd06321">
    <property type="entry name" value="PBP1_ABC_sugar_binding-like"/>
    <property type="match status" value="1"/>
</dbReference>
<accession>A0AAV4LB55</accession>
<dbReference type="Proteomes" id="UP001057291">
    <property type="component" value="Unassembled WGS sequence"/>
</dbReference>